<gene>
    <name evidence="1" type="ORF">ABVK25_004060</name>
</gene>
<reference evidence="1 2" key="1">
    <citation type="submission" date="2024-09" db="EMBL/GenBank/DDBJ databases">
        <title>Rethinking Asexuality: The Enigmatic Case of Functional Sexual Genes in Lepraria (Stereocaulaceae).</title>
        <authorList>
            <person name="Doellman M."/>
            <person name="Sun Y."/>
            <person name="Barcenas-Pena A."/>
            <person name="Lumbsch H.T."/>
            <person name="Grewe F."/>
        </authorList>
    </citation>
    <scope>NUCLEOTIDE SEQUENCE [LARGE SCALE GENOMIC DNA]</scope>
    <source>
        <strain evidence="1 2">Grewe 0041</strain>
    </source>
</reference>
<comment type="caution">
    <text evidence="1">The sequence shown here is derived from an EMBL/GenBank/DDBJ whole genome shotgun (WGS) entry which is preliminary data.</text>
</comment>
<protein>
    <recommendedName>
        <fullName evidence="3">Heterokaryon incompatibility domain-containing protein</fullName>
    </recommendedName>
</protein>
<sequence>MASASLKIIDDYFGILTIPPQHKGFGATKLSEGQLEIRLFSIAKADDMNDPMITSLSGHSLNDSTALGYVALSYVWGDLKAE</sequence>
<dbReference type="Proteomes" id="UP001590951">
    <property type="component" value="Unassembled WGS sequence"/>
</dbReference>
<evidence type="ECO:0000313" key="2">
    <source>
        <dbReference type="Proteomes" id="UP001590951"/>
    </source>
</evidence>
<dbReference type="EMBL" id="JBHFEH010000010">
    <property type="protein sequence ID" value="KAL2055816.1"/>
    <property type="molecule type" value="Genomic_DNA"/>
</dbReference>
<keyword evidence="2" id="KW-1185">Reference proteome</keyword>
<evidence type="ECO:0008006" key="3">
    <source>
        <dbReference type="Google" id="ProtNLM"/>
    </source>
</evidence>
<organism evidence="1 2">
    <name type="scientific">Lepraria finkii</name>
    <dbReference type="NCBI Taxonomy" id="1340010"/>
    <lineage>
        <taxon>Eukaryota</taxon>
        <taxon>Fungi</taxon>
        <taxon>Dikarya</taxon>
        <taxon>Ascomycota</taxon>
        <taxon>Pezizomycotina</taxon>
        <taxon>Lecanoromycetes</taxon>
        <taxon>OSLEUM clade</taxon>
        <taxon>Lecanoromycetidae</taxon>
        <taxon>Lecanorales</taxon>
        <taxon>Lecanorineae</taxon>
        <taxon>Stereocaulaceae</taxon>
        <taxon>Lepraria</taxon>
    </lineage>
</organism>
<evidence type="ECO:0000313" key="1">
    <source>
        <dbReference type="EMBL" id="KAL2055816.1"/>
    </source>
</evidence>
<name>A0ABR4BG53_9LECA</name>
<proteinExistence type="predicted"/>
<accession>A0ABR4BG53</accession>